<feature type="region of interest" description="Disordered" evidence="1">
    <location>
        <begin position="56"/>
        <end position="158"/>
    </location>
</feature>
<gene>
    <name evidence="2" type="ORF">CKAH01_14441</name>
</gene>
<protein>
    <submittedName>
        <fullName evidence="2">Uncharacterized protein</fullName>
    </submittedName>
</protein>
<organism evidence="2 3">
    <name type="scientific">Colletotrichum kahawae</name>
    <name type="common">Coffee berry disease fungus</name>
    <dbReference type="NCBI Taxonomy" id="34407"/>
    <lineage>
        <taxon>Eukaryota</taxon>
        <taxon>Fungi</taxon>
        <taxon>Dikarya</taxon>
        <taxon>Ascomycota</taxon>
        <taxon>Pezizomycotina</taxon>
        <taxon>Sordariomycetes</taxon>
        <taxon>Hypocreomycetidae</taxon>
        <taxon>Glomerellales</taxon>
        <taxon>Glomerellaceae</taxon>
        <taxon>Colletotrichum</taxon>
        <taxon>Colletotrichum gloeosporioides species complex</taxon>
    </lineage>
</organism>
<keyword evidence="3" id="KW-1185">Reference proteome</keyword>
<evidence type="ECO:0000313" key="2">
    <source>
        <dbReference type="EMBL" id="KAK2771195.1"/>
    </source>
</evidence>
<dbReference type="EMBL" id="VYYT01000084">
    <property type="protein sequence ID" value="KAK2771195.1"/>
    <property type="molecule type" value="Genomic_DNA"/>
</dbReference>
<sequence length="158" mass="16746">MGTTTYHCEPAQLTSRKKPRILFTDPSLLRSPVPSPSFVGSFPSAPLGRVVRGTRKGISPLAGGHAKIQQHQTCAPSNGRRKAVQSRITPGSLRASHPPNPGASPLMVPLVSRLDKDAPHQESTRNSGAAPAGMSLATEQGYGTNRRAERVDKCFASA</sequence>
<reference evidence="2" key="1">
    <citation type="submission" date="2023-02" db="EMBL/GenBank/DDBJ databases">
        <title>Colletotrichum kahawae CIFC_Que2 genome sequencing and assembly.</title>
        <authorList>
            <person name="Baroncelli R."/>
        </authorList>
    </citation>
    <scope>NUCLEOTIDE SEQUENCE</scope>
    <source>
        <strain evidence="2">CIFC_Que2</strain>
    </source>
</reference>
<feature type="compositionally biased region" description="Basic and acidic residues" evidence="1">
    <location>
        <begin position="113"/>
        <end position="123"/>
    </location>
</feature>
<accession>A0AAD9YKD2</accession>
<evidence type="ECO:0000256" key="1">
    <source>
        <dbReference type="SAM" id="MobiDB-lite"/>
    </source>
</evidence>
<feature type="compositionally biased region" description="Basic and acidic residues" evidence="1">
    <location>
        <begin position="146"/>
        <end position="158"/>
    </location>
</feature>
<comment type="caution">
    <text evidence="2">The sequence shown here is derived from an EMBL/GenBank/DDBJ whole genome shotgun (WGS) entry which is preliminary data.</text>
</comment>
<proteinExistence type="predicted"/>
<evidence type="ECO:0000313" key="3">
    <source>
        <dbReference type="Proteomes" id="UP001281614"/>
    </source>
</evidence>
<dbReference type="Proteomes" id="UP001281614">
    <property type="component" value="Unassembled WGS sequence"/>
</dbReference>
<dbReference type="AlphaFoldDB" id="A0AAD9YKD2"/>
<name>A0AAD9YKD2_COLKA</name>